<dbReference type="STRING" id="218140.BPSY_1328"/>
<dbReference type="Proteomes" id="UP000029050">
    <property type="component" value="Unassembled WGS sequence"/>
</dbReference>
<dbReference type="Pfam" id="PF03136">
    <property type="entry name" value="Pup_ligase"/>
    <property type="match status" value="1"/>
</dbReference>
<dbReference type="AlphaFoldDB" id="A0A087CGS8"/>
<dbReference type="GO" id="GO:0016874">
    <property type="term" value="F:ligase activity"/>
    <property type="evidence" value="ECO:0007669"/>
    <property type="project" value="UniProtKB-KW"/>
</dbReference>
<evidence type="ECO:0000313" key="1">
    <source>
        <dbReference type="EMBL" id="KFI82478.1"/>
    </source>
</evidence>
<dbReference type="OrthoDB" id="9760627at2"/>
<dbReference type="PANTHER" id="PTHR42307:SF3">
    <property type="entry name" value="PUP--PROTEIN LIGASE"/>
    <property type="match status" value="1"/>
</dbReference>
<sequence length="497" mass="55404">MPQLRGSQSSSRADEFVENVHDRGFSRIFGIETEYGVSVTENDKAIEAGQVAMMMFQPVVTRSRSTNTYLGNGARLYLDVGSHPEYATAESRTPMGALAQDLAGERIMGRLAADAQQRLREHYGDGTRIHLFKNNTDSSGHSFGCHENYLLRRFVSLRTVERELIPFLVTRQLFSGAGMMGPDGFEMSQRARFLDDAVSSATTRSRPMVNTRDEPHADPDHYRRLHVIVGDSNRSQLATWMKLATTHLVLSVIEESVSLGERSPFDSCMLADPGQAIRQVSGDITGKAPIMLSADVPVREHSCALEIQRSYLHAVQSFVARHTSSIDAILPDAAQVLELWENALDSIDRGRWRELSSWVDWAAKLNLFERMRARNNGGSPQLEARIRQIDLEYHDIVNGVTYPSLMSHGALRSLLGEDAIREAVSNPPADTRAALRGAFVDAALRKDVLWACDWTHVSLASGNRLEAELLDPFNPEPTEEYLRVMAAVSEPKPSQNW</sequence>
<keyword evidence="2" id="KW-1185">Reference proteome</keyword>
<dbReference type="EMBL" id="JGZI01000009">
    <property type="protein sequence ID" value="KFI82478.1"/>
    <property type="molecule type" value="Genomic_DNA"/>
</dbReference>
<dbReference type="GeneID" id="98300534"/>
<protein>
    <submittedName>
        <fullName evidence="1">Proteasome accessory factor A</fullName>
        <ecNumber evidence="1">6.3.2.-</ecNumber>
    </submittedName>
</protein>
<reference evidence="1 2" key="1">
    <citation type="submission" date="2014-03" db="EMBL/GenBank/DDBJ databases">
        <title>Genomics of Bifidobacteria.</title>
        <authorList>
            <person name="Ventura M."/>
            <person name="Milani C."/>
            <person name="Lugli G.A."/>
        </authorList>
    </citation>
    <scope>NUCLEOTIDE SEQUENCE [LARGE SCALE GENOMIC DNA]</scope>
    <source>
        <strain evidence="1 2">LMG 21775</strain>
    </source>
</reference>
<dbReference type="PANTHER" id="PTHR42307">
    <property type="entry name" value="PUP DEAMIDASE/DEPUPYLASE"/>
    <property type="match status" value="1"/>
</dbReference>
<gene>
    <name evidence="1" type="ORF">BPSY_1328</name>
</gene>
<dbReference type="InterPro" id="IPR004347">
    <property type="entry name" value="Pup_ligase/deamidase"/>
</dbReference>
<comment type="caution">
    <text evidence="1">The sequence shown here is derived from an EMBL/GenBank/DDBJ whole genome shotgun (WGS) entry which is preliminary data.</text>
</comment>
<accession>A0A087CGS8</accession>
<dbReference type="GO" id="GO:0010498">
    <property type="term" value="P:proteasomal protein catabolic process"/>
    <property type="evidence" value="ECO:0007669"/>
    <property type="project" value="InterPro"/>
</dbReference>
<organism evidence="1 2">
    <name type="scientific">Bifidobacterium psychraerophilum</name>
    <dbReference type="NCBI Taxonomy" id="218140"/>
    <lineage>
        <taxon>Bacteria</taxon>
        <taxon>Bacillati</taxon>
        <taxon>Actinomycetota</taxon>
        <taxon>Actinomycetes</taxon>
        <taxon>Bifidobacteriales</taxon>
        <taxon>Bifidobacteriaceae</taxon>
        <taxon>Bifidobacterium</taxon>
    </lineage>
</organism>
<name>A0A087CGS8_9BIFI</name>
<evidence type="ECO:0000313" key="2">
    <source>
        <dbReference type="Proteomes" id="UP000029050"/>
    </source>
</evidence>
<proteinExistence type="predicted"/>
<dbReference type="RefSeq" id="WP_033496650.1">
    <property type="nucleotide sequence ID" value="NZ_JGZI01000009.1"/>
</dbReference>
<keyword evidence="1" id="KW-0647">Proteasome</keyword>
<dbReference type="GO" id="GO:0019941">
    <property type="term" value="P:modification-dependent protein catabolic process"/>
    <property type="evidence" value="ECO:0007669"/>
    <property type="project" value="InterPro"/>
</dbReference>
<dbReference type="EC" id="6.3.2.-" evidence="1"/>
<dbReference type="eggNOG" id="COG0638">
    <property type="taxonomic scope" value="Bacteria"/>
</dbReference>
<dbReference type="GO" id="GO:0070490">
    <property type="term" value="P:protein pupylation"/>
    <property type="evidence" value="ECO:0007669"/>
    <property type="project" value="TreeGrafter"/>
</dbReference>
<dbReference type="GO" id="GO:0005524">
    <property type="term" value="F:ATP binding"/>
    <property type="evidence" value="ECO:0007669"/>
    <property type="project" value="TreeGrafter"/>
</dbReference>
<dbReference type="GO" id="GO:0000502">
    <property type="term" value="C:proteasome complex"/>
    <property type="evidence" value="ECO:0007669"/>
    <property type="project" value="UniProtKB-KW"/>
</dbReference>
<keyword evidence="1" id="KW-0436">Ligase</keyword>